<dbReference type="STRING" id="1895771.BGO89_12820"/>
<organism evidence="2 3">
    <name type="scientific">Candidatus Kapaibacterium thiocyanatum</name>
    <dbReference type="NCBI Taxonomy" id="1895771"/>
    <lineage>
        <taxon>Bacteria</taxon>
        <taxon>Pseudomonadati</taxon>
        <taxon>Candidatus Kapaibacteriota</taxon>
        <taxon>Candidatus Kapaibacteriia</taxon>
        <taxon>Candidatus Kapaibacteriales</taxon>
        <taxon>Candidatus Kapaibacteriaceae</taxon>
        <taxon>Candidatus Kapaibacterium</taxon>
    </lineage>
</organism>
<evidence type="ECO:0000313" key="2">
    <source>
        <dbReference type="EMBL" id="OJX56219.1"/>
    </source>
</evidence>
<feature type="transmembrane region" description="Helical" evidence="1">
    <location>
        <begin position="42"/>
        <end position="60"/>
    </location>
</feature>
<keyword evidence="1" id="KW-0472">Membrane</keyword>
<dbReference type="AlphaFoldDB" id="A0A1M3KUZ5"/>
<feature type="transmembrane region" description="Helical" evidence="1">
    <location>
        <begin position="5"/>
        <end position="22"/>
    </location>
</feature>
<reference evidence="2 3" key="1">
    <citation type="submission" date="2016-09" db="EMBL/GenBank/DDBJ databases">
        <title>Genome-resolved meta-omics ties microbial dynamics to process performance in biotechnology for thiocyanate degradation.</title>
        <authorList>
            <person name="Kantor R.S."/>
            <person name="Huddy R.J."/>
            <person name="Iyer R."/>
            <person name="Thomas B.C."/>
            <person name="Brown C.T."/>
            <person name="Anantharaman K."/>
            <person name="Tringe S."/>
            <person name="Hettich R.L."/>
            <person name="Harrison S.T."/>
            <person name="Banfield J.F."/>
        </authorList>
    </citation>
    <scope>NUCLEOTIDE SEQUENCE [LARGE SCALE GENOMIC DNA]</scope>
    <source>
        <strain evidence="2">59-99</strain>
    </source>
</reference>
<proteinExistence type="predicted"/>
<keyword evidence="1" id="KW-1133">Transmembrane helix</keyword>
<dbReference type="Proteomes" id="UP000184233">
    <property type="component" value="Unassembled WGS sequence"/>
</dbReference>
<gene>
    <name evidence="2" type="ORF">BGO89_12820</name>
</gene>
<evidence type="ECO:0000256" key="1">
    <source>
        <dbReference type="SAM" id="Phobius"/>
    </source>
</evidence>
<keyword evidence="1" id="KW-0812">Transmembrane</keyword>
<comment type="caution">
    <text evidence="2">The sequence shown here is derived from an EMBL/GenBank/DDBJ whole genome shotgun (WGS) entry which is preliminary data.</text>
</comment>
<accession>A0A1M3KUZ5</accession>
<name>A0A1M3KUZ5_9BACT</name>
<protein>
    <submittedName>
        <fullName evidence="2">Uncharacterized protein</fullName>
    </submittedName>
</protein>
<sequence length="261" mass="29243">MYRLLYYASIIATIIGVILGATPESWYEGKAITICTMIGPTWRVSLLIAAGSIILIQNVVTSHSVRTRTIYAVEKLLQKHHEDIFGGEKNDHTINRVTLFVYREHWWPWRIHVNRKAQATVGKLVPLMRYGQHVSHISPFTVFDPPSSQTRCHGIAGEAWLKGGTASSLNLDPISTHSTDHELSKYAQDTFVTLEFVKSRLKKNRPMSRSIYAVVVKANDENWGVLVVDSTEPAKFSRQTKNKVGKFAAEPLEAILSGGSQ</sequence>
<evidence type="ECO:0000313" key="3">
    <source>
        <dbReference type="Proteomes" id="UP000184233"/>
    </source>
</evidence>
<dbReference type="EMBL" id="MKVH01000025">
    <property type="protein sequence ID" value="OJX56219.1"/>
    <property type="molecule type" value="Genomic_DNA"/>
</dbReference>